<gene>
    <name evidence="2" type="ORF">MCHLO_16158</name>
</gene>
<dbReference type="Proteomes" id="UP000815677">
    <property type="component" value="Unassembled WGS sequence"/>
</dbReference>
<organism evidence="2 3">
    <name type="scientific">Mycena chlorophos</name>
    <name type="common">Agaric fungus</name>
    <name type="synonym">Agaricus chlorophos</name>
    <dbReference type="NCBI Taxonomy" id="658473"/>
    <lineage>
        <taxon>Eukaryota</taxon>
        <taxon>Fungi</taxon>
        <taxon>Dikarya</taxon>
        <taxon>Basidiomycota</taxon>
        <taxon>Agaricomycotina</taxon>
        <taxon>Agaricomycetes</taxon>
        <taxon>Agaricomycetidae</taxon>
        <taxon>Agaricales</taxon>
        <taxon>Marasmiineae</taxon>
        <taxon>Mycenaceae</taxon>
        <taxon>Mycena</taxon>
    </lineage>
</organism>
<evidence type="ECO:0000313" key="3">
    <source>
        <dbReference type="Proteomes" id="UP000815677"/>
    </source>
</evidence>
<sequence>MLGALLLAAVALPTTFAAQYRVFHRLYQPALPESAFTPRGLIHVDAGAVSFDHSPTFPALPESAFTPRGLIHVDAGAVSFDHSPTFAEDLTQLSKELQTVNDTLYQVALELDGAHPGQWDIVSAVKVCHLDQATTERFILQTTLPERTFFQKYWMYGAAILIALLLSGGPEEEQKK</sequence>
<name>A0ABQ0M9H9_MYCCL</name>
<keyword evidence="3" id="KW-1185">Reference proteome</keyword>
<reference evidence="2" key="1">
    <citation type="submission" date="2014-09" db="EMBL/GenBank/DDBJ databases">
        <title>Genome sequence of the luminous mushroom Mycena chlorophos for searching fungal bioluminescence genes.</title>
        <authorList>
            <person name="Tanaka Y."/>
            <person name="Kasuga D."/>
            <person name="Oba Y."/>
            <person name="Hase S."/>
            <person name="Sato K."/>
            <person name="Oba Y."/>
            <person name="Sakakibara Y."/>
        </authorList>
    </citation>
    <scope>NUCLEOTIDE SEQUENCE</scope>
</reference>
<feature type="chain" id="PRO_5045746728" evidence="1">
    <location>
        <begin position="18"/>
        <end position="176"/>
    </location>
</feature>
<protein>
    <submittedName>
        <fullName evidence="2">Uncharacterized protein</fullName>
    </submittedName>
</protein>
<dbReference type="CDD" id="cd22209">
    <property type="entry name" value="EMC10"/>
    <property type="match status" value="1"/>
</dbReference>
<keyword evidence="1" id="KW-0732">Signal</keyword>
<evidence type="ECO:0000313" key="2">
    <source>
        <dbReference type="EMBL" id="GAT59943.1"/>
    </source>
</evidence>
<accession>A0ABQ0M9H9</accession>
<dbReference type="EMBL" id="DF849927">
    <property type="protein sequence ID" value="GAT59943.1"/>
    <property type="molecule type" value="Genomic_DNA"/>
</dbReference>
<feature type="signal peptide" evidence="1">
    <location>
        <begin position="1"/>
        <end position="17"/>
    </location>
</feature>
<evidence type="ECO:0000256" key="1">
    <source>
        <dbReference type="SAM" id="SignalP"/>
    </source>
</evidence>
<proteinExistence type="predicted"/>